<accession>A0ABV1NCU5</accession>
<dbReference type="Proteomes" id="UP001442468">
    <property type="component" value="Unassembled WGS sequence"/>
</dbReference>
<reference evidence="1 2" key="1">
    <citation type="submission" date="2024-05" db="EMBL/GenBank/DDBJ databases">
        <title>Halomonas sp. SSM6 16S ribosomal RNA gene Genome sequencing and assembly.</title>
        <authorList>
            <person name="Yook S."/>
        </authorList>
    </citation>
    <scope>NUCLEOTIDE SEQUENCE [LARGE SCALE GENOMIC DNA]</scope>
    <source>
        <strain evidence="1 2">SSM6</strain>
    </source>
</reference>
<organism evidence="1 2">
    <name type="scientific">Halomonas aquatica</name>
    <dbReference type="NCBI Taxonomy" id="3151123"/>
    <lineage>
        <taxon>Bacteria</taxon>
        <taxon>Pseudomonadati</taxon>
        <taxon>Pseudomonadota</taxon>
        <taxon>Gammaproteobacteria</taxon>
        <taxon>Oceanospirillales</taxon>
        <taxon>Halomonadaceae</taxon>
        <taxon>Halomonas</taxon>
    </lineage>
</organism>
<dbReference type="EMBL" id="JBEGCJ010000002">
    <property type="protein sequence ID" value="MEQ6916876.1"/>
    <property type="molecule type" value="Genomic_DNA"/>
</dbReference>
<name>A0ABV1NCU5_9GAMM</name>
<evidence type="ECO:0000313" key="1">
    <source>
        <dbReference type="EMBL" id="MEQ6916876.1"/>
    </source>
</evidence>
<sequence>MTRHYGHLGPAFIERLVAEQSDLAAEVDEFAQVDGFATTRPLQGRAAKVLALIGLAGELATRYGLTCWQEGEALAAAIEAFHAWAIGQGGVRSEHEQILANVAGFIERHGDARFSGVESDPAHTPMVRDRAGWWRDDAEGRTYLFSGEGLAEALGGFDLKRGTEALDTAVWLVERENENRSIRLTIHGSRLRVYAIRPAEEGEV</sequence>
<proteinExistence type="predicted"/>
<keyword evidence="2" id="KW-1185">Reference proteome</keyword>
<comment type="caution">
    <text evidence="1">The sequence shown here is derived from an EMBL/GenBank/DDBJ whole genome shotgun (WGS) entry which is preliminary data.</text>
</comment>
<protein>
    <submittedName>
        <fullName evidence="1">Uncharacterized protein</fullName>
    </submittedName>
</protein>
<evidence type="ECO:0000313" key="2">
    <source>
        <dbReference type="Proteomes" id="UP001442468"/>
    </source>
</evidence>
<gene>
    <name evidence="1" type="ORF">ABE960_04970</name>
</gene>
<dbReference type="RefSeq" id="WP_349761134.1">
    <property type="nucleotide sequence ID" value="NZ_JBEGCJ010000002.1"/>
</dbReference>